<feature type="signal peptide" evidence="1">
    <location>
        <begin position="1"/>
        <end position="23"/>
    </location>
</feature>
<protein>
    <submittedName>
        <fullName evidence="2">Uncharacterized protein</fullName>
    </submittedName>
</protein>
<organism evidence="2 3">
    <name type="scientific">Rhizobium sullae</name>
    <name type="common">Rhizobium hedysari</name>
    <dbReference type="NCBI Taxonomy" id="50338"/>
    <lineage>
        <taxon>Bacteria</taxon>
        <taxon>Pseudomonadati</taxon>
        <taxon>Pseudomonadota</taxon>
        <taxon>Alphaproteobacteria</taxon>
        <taxon>Hyphomicrobiales</taxon>
        <taxon>Rhizobiaceae</taxon>
        <taxon>Rhizobium/Agrobacterium group</taxon>
        <taxon>Rhizobium</taxon>
    </lineage>
</organism>
<feature type="chain" id="PRO_5020462525" evidence="1">
    <location>
        <begin position="24"/>
        <end position="153"/>
    </location>
</feature>
<evidence type="ECO:0000313" key="3">
    <source>
        <dbReference type="Proteomes" id="UP000294576"/>
    </source>
</evidence>
<gene>
    <name evidence="2" type="ORF">EV132_105320</name>
</gene>
<reference evidence="2 3" key="1">
    <citation type="submission" date="2019-03" db="EMBL/GenBank/DDBJ databases">
        <title>Genomic Encyclopedia of Type Strains, Phase IV (KMG-V): Genome sequencing to study the core and pangenomes of soil and plant-associated prokaryotes.</title>
        <authorList>
            <person name="Whitman W."/>
        </authorList>
    </citation>
    <scope>NUCLEOTIDE SEQUENCE [LARGE SCALE GENOMIC DNA]</scope>
    <source>
        <strain evidence="2 3">Hc14</strain>
    </source>
</reference>
<evidence type="ECO:0000256" key="1">
    <source>
        <dbReference type="SAM" id="SignalP"/>
    </source>
</evidence>
<name>A0A4R3Q5P3_RHISU</name>
<sequence length="153" mass="16728">MFQRISKVVSLLLCALIALPAVAGERQRHHRGTIHWASSAKWANIAKPWFGDRRHHHGHNRHVRLKHFSPSSNGYGIRSVIAASPQLSRHTYSGVYGGTYGYETEGGTYFGVDGYETYGVPQAAPLAAKAKVIDVAVQGDPCSYEAGVCVIRP</sequence>
<proteinExistence type="predicted"/>
<comment type="caution">
    <text evidence="2">The sequence shown here is derived from an EMBL/GenBank/DDBJ whole genome shotgun (WGS) entry which is preliminary data.</text>
</comment>
<accession>A0A4R3Q5P3</accession>
<dbReference type="AlphaFoldDB" id="A0A4R3Q5P3"/>
<evidence type="ECO:0000313" key="2">
    <source>
        <dbReference type="EMBL" id="TCU16563.1"/>
    </source>
</evidence>
<dbReference type="RefSeq" id="WP_132562425.1">
    <property type="nucleotide sequence ID" value="NZ_SMBH01000005.1"/>
</dbReference>
<dbReference type="EMBL" id="SMBH01000005">
    <property type="protein sequence ID" value="TCU16563.1"/>
    <property type="molecule type" value="Genomic_DNA"/>
</dbReference>
<keyword evidence="1" id="KW-0732">Signal</keyword>
<dbReference type="Proteomes" id="UP000294576">
    <property type="component" value="Unassembled WGS sequence"/>
</dbReference>